<dbReference type="InterPro" id="IPR036412">
    <property type="entry name" value="HAD-like_sf"/>
</dbReference>
<evidence type="ECO:0000313" key="4">
    <source>
        <dbReference type="EMBL" id="MBD1379516.1"/>
    </source>
</evidence>
<dbReference type="RefSeq" id="WP_191156250.1">
    <property type="nucleotide sequence ID" value="NZ_JACXAI010000004.1"/>
</dbReference>
<proteinExistence type="inferred from homology"/>
<dbReference type="PRINTS" id="PR00413">
    <property type="entry name" value="HADHALOGNASE"/>
</dbReference>
<dbReference type="InterPro" id="IPR006439">
    <property type="entry name" value="HAD-SF_hydro_IA"/>
</dbReference>
<dbReference type="InterPro" id="IPR023214">
    <property type="entry name" value="HAD_sf"/>
</dbReference>
<name>A0A926RW32_9BACI</name>
<dbReference type="Gene3D" id="3.40.50.1000">
    <property type="entry name" value="HAD superfamily/HAD-like"/>
    <property type="match status" value="1"/>
</dbReference>
<keyword evidence="2" id="KW-0479">Metal-binding</keyword>
<dbReference type="SFLD" id="SFLDG01135">
    <property type="entry name" value="C1.5.6:_HAD__Beta-PGM__Phospha"/>
    <property type="match status" value="1"/>
</dbReference>
<gene>
    <name evidence="4" type="ORF">IC621_04675</name>
</gene>
<dbReference type="NCBIfam" id="TIGR01549">
    <property type="entry name" value="HAD-SF-IA-v1"/>
    <property type="match status" value="1"/>
</dbReference>
<accession>A0A926RW32</accession>
<keyword evidence="3 4" id="KW-0378">Hydrolase</keyword>
<evidence type="ECO:0000256" key="3">
    <source>
        <dbReference type="ARBA" id="ARBA00022801"/>
    </source>
</evidence>
<dbReference type="InterPro" id="IPR023198">
    <property type="entry name" value="PGP-like_dom2"/>
</dbReference>
<comment type="caution">
    <text evidence="4">The sequence shown here is derived from an EMBL/GenBank/DDBJ whole genome shotgun (WGS) entry which is preliminary data.</text>
</comment>
<dbReference type="AlphaFoldDB" id="A0A926RW32"/>
<reference evidence="4" key="1">
    <citation type="submission" date="2020-09" db="EMBL/GenBank/DDBJ databases">
        <title>A novel bacterium of genus Bacillus, isolated from South China Sea.</title>
        <authorList>
            <person name="Huang H."/>
            <person name="Mo K."/>
            <person name="Hu Y."/>
        </authorList>
    </citation>
    <scope>NUCLEOTIDE SEQUENCE</scope>
    <source>
        <strain evidence="4">IB182487</strain>
    </source>
</reference>
<sequence length="218" mass="24662">MIKAVIFDFDGLILDTETHQYEALVEIFKENGSVLPLPIWQKVIGTSSDFKPFKYLEEQTKKKHNQQQLEDLLKERFHSRLVSEKARPGVEDYLAAAHSLGLKIALASSSNFEWVSTHLKNLGLFEKFECIRTSDDVEKVKPDPALYLKAAKCLGVEPEECLVFEDSANGALAAKNAGMSCVIFPNQVTQDLEFCEVNHRLESMAEMELEKLIDLVQK</sequence>
<dbReference type="GO" id="GO:0016787">
    <property type="term" value="F:hydrolase activity"/>
    <property type="evidence" value="ECO:0007669"/>
    <property type="project" value="UniProtKB-KW"/>
</dbReference>
<dbReference type="PANTHER" id="PTHR18901">
    <property type="entry name" value="2-DEOXYGLUCOSE-6-PHOSPHATE PHOSPHATASE 2"/>
    <property type="match status" value="1"/>
</dbReference>
<organism evidence="4 5">
    <name type="scientific">Metabacillus arenae</name>
    <dbReference type="NCBI Taxonomy" id="2771434"/>
    <lineage>
        <taxon>Bacteria</taxon>
        <taxon>Bacillati</taxon>
        <taxon>Bacillota</taxon>
        <taxon>Bacilli</taxon>
        <taxon>Bacillales</taxon>
        <taxon>Bacillaceae</taxon>
        <taxon>Metabacillus</taxon>
    </lineage>
</organism>
<dbReference type="InterPro" id="IPR041492">
    <property type="entry name" value="HAD_2"/>
</dbReference>
<dbReference type="SFLD" id="SFLDG01129">
    <property type="entry name" value="C1.5:_HAD__Beta-PGM__Phosphata"/>
    <property type="match status" value="1"/>
</dbReference>
<dbReference type="CDD" id="cd16423">
    <property type="entry name" value="HAD_BPGM-like"/>
    <property type="match status" value="1"/>
</dbReference>
<dbReference type="FunFam" id="3.40.50.1000:FF:000036">
    <property type="entry name" value="HAD family hydrolase"/>
    <property type="match status" value="1"/>
</dbReference>
<dbReference type="SUPFAM" id="SSF56784">
    <property type="entry name" value="HAD-like"/>
    <property type="match status" value="1"/>
</dbReference>
<dbReference type="SFLD" id="SFLDS00003">
    <property type="entry name" value="Haloacid_Dehalogenase"/>
    <property type="match status" value="1"/>
</dbReference>
<dbReference type="Proteomes" id="UP000626844">
    <property type="component" value="Unassembled WGS sequence"/>
</dbReference>
<dbReference type="PANTHER" id="PTHR18901:SF38">
    <property type="entry name" value="PSEUDOURIDINE-5'-PHOSPHATASE"/>
    <property type="match status" value="1"/>
</dbReference>
<keyword evidence="5" id="KW-1185">Reference proteome</keyword>
<evidence type="ECO:0000256" key="1">
    <source>
        <dbReference type="ARBA" id="ARBA00006171"/>
    </source>
</evidence>
<dbReference type="NCBIfam" id="TIGR01509">
    <property type="entry name" value="HAD-SF-IA-v3"/>
    <property type="match status" value="1"/>
</dbReference>
<dbReference type="GO" id="GO:0046872">
    <property type="term" value="F:metal ion binding"/>
    <property type="evidence" value="ECO:0007669"/>
    <property type="project" value="UniProtKB-KW"/>
</dbReference>
<evidence type="ECO:0000313" key="5">
    <source>
        <dbReference type="Proteomes" id="UP000626844"/>
    </source>
</evidence>
<evidence type="ECO:0000256" key="2">
    <source>
        <dbReference type="ARBA" id="ARBA00022723"/>
    </source>
</evidence>
<dbReference type="Gene3D" id="1.10.150.240">
    <property type="entry name" value="Putative phosphatase, domain 2"/>
    <property type="match status" value="1"/>
</dbReference>
<comment type="similarity">
    <text evidence="1">Belongs to the HAD-like hydrolase superfamily. CbbY/CbbZ/Gph/YieH family.</text>
</comment>
<dbReference type="EMBL" id="JACXAI010000004">
    <property type="protein sequence ID" value="MBD1379516.1"/>
    <property type="molecule type" value="Genomic_DNA"/>
</dbReference>
<dbReference type="Pfam" id="PF13419">
    <property type="entry name" value="HAD_2"/>
    <property type="match status" value="1"/>
</dbReference>
<protein>
    <submittedName>
        <fullName evidence="4">HAD family hydrolase</fullName>
    </submittedName>
</protein>